<protein>
    <submittedName>
        <fullName evidence="2">Uncharacterized protein</fullName>
    </submittedName>
</protein>
<evidence type="ECO:0000256" key="1">
    <source>
        <dbReference type="SAM" id="MobiDB-lite"/>
    </source>
</evidence>
<dbReference type="HOGENOM" id="CLU_2489944_0_0_1"/>
<accession>J3MSQ4</accession>
<reference evidence="2" key="2">
    <citation type="submission" date="2013-04" db="UniProtKB">
        <authorList>
            <consortium name="EnsemblPlants"/>
        </authorList>
    </citation>
    <scope>IDENTIFICATION</scope>
</reference>
<evidence type="ECO:0000313" key="3">
    <source>
        <dbReference type="Proteomes" id="UP000006038"/>
    </source>
</evidence>
<sequence>MLVRKVQTISGEDELGGGDKHQQGSSTSLVSTMVEESMACTNQVDVEAAHHNWKFRKSARGVKTPFEEQRSFSILTLGQHQSTTHTI</sequence>
<evidence type="ECO:0000313" key="2">
    <source>
        <dbReference type="EnsemblPlants" id="OB08G21340.1"/>
    </source>
</evidence>
<name>J3MSQ4_ORYBR</name>
<dbReference type="Gramene" id="OB08G21340.1">
    <property type="protein sequence ID" value="OB08G21340.1"/>
    <property type="gene ID" value="OB08G21340"/>
</dbReference>
<dbReference type="Proteomes" id="UP000006038">
    <property type="component" value="Chromosome 8"/>
</dbReference>
<reference evidence="2" key="1">
    <citation type="journal article" date="2013" name="Nat. Commun.">
        <title>Whole-genome sequencing of Oryza brachyantha reveals mechanisms underlying Oryza genome evolution.</title>
        <authorList>
            <person name="Chen J."/>
            <person name="Huang Q."/>
            <person name="Gao D."/>
            <person name="Wang J."/>
            <person name="Lang Y."/>
            <person name="Liu T."/>
            <person name="Li B."/>
            <person name="Bai Z."/>
            <person name="Luis Goicoechea J."/>
            <person name="Liang C."/>
            <person name="Chen C."/>
            <person name="Zhang W."/>
            <person name="Sun S."/>
            <person name="Liao Y."/>
            <person name="Zhang X."/>
            <person name="Yang L."/>
            <person name="Song C."/>
            <person name="Wang M."/>
            <person name="Shi J."/>
            <person name="Liu G."/>
            <person name="Liu J."/>
            <person name="Zhou H."/>
            <person name="Zhou W."/>
            <person name="Yu Q."/>
            <person name="An N."/>
            <person name="Chen Y."/>
            <person name="Cai Q."/>
            <person name="Wang B."/>
            <person name="Liu B."/>
            <person name="Min J."/>
            <person name="Huang Y."/>
            <person name="Wu H."/>
            <person name="Li Z."/>
            <person name="Zhang Y."/>
            <person name="Yin Y."/>
            <person name="Song W."/>
            <person name="Jiang J."/>
            <person name="Jackson S.A."/>
            <person name="Wing R.A."/>
            <person name="Wang J."/>
            <person name="Chen M."/>
        </authorList>
    </citation>
    <scope>NUCLEOTIDE SEQUENCE [LARGE SCALE GENOMIC DNA]</scope>
    <source>
        <strain evidence="2">cv. IRGC 101232</strain>
    </source>
</reference>
<organism evidence="2">
    <name type="scientific">Oryza brachyantha</name>
    <name type="common">malo sina</name>
    <dbReference type="NCBI Taxonomy" id="4533"/>
    <lineage>
        <taxon>Eukaryota</taxon>
        <taxon>Viridiplantae</taxon>
        <taxon>Streptophyta</taxon>
        <taxon>Embryophyta</taxon>
        <taxon>Tracheophyta</taxon>
        <taxon>Spermatophyta</taxon>
        <taxon>Magnoliopsida</taxon>
        <taxon>Liliopsida</taxon>
        <taxon>Poales</taxon>
        <taxon>Poaceae</taxon>
        <taxon>BOP clade</taxon>
        <taxon>Oryzoideae</taxon>
        <taxon>Oryzeae</taxon>
        <taxon>Oryzinae</taxon>
        <taxon>Oryza</taxon>
    </lineage>
</organism>
<dbReference type="EnsemblPlants" id="OB08G21340.1">
    <property type="protein sequence ID" value="OB08G21340.1"/>
    <property type="gene ID" value="OB08G21340"/>
</dbReference>
<keyword evidence="3" id="KW-1185">Reference proteome</keyword>
<dbReference type="AlphaFoldDB" id="J3MSQ4"/>
<feature type="region of interest" description="Disordered" evidence="1">
    <location>
        <begin position="1"/>
        <end position="31"/>
    </location>
</feature>
<proteinExistence type="predicted"/>